<organism evidence="1 2">
    <name type="scientific">Coccidioides immitis RMSCC 2394</name>
    <dbReference type="NCBI Taxonomy" id="404692"/>
    <lineage>
        <taxon>Eukaryota</taxon>
        <taxon>Fungi</taxon>
        <taxon>Dikarya</taxon>
        <taxon>Ascomycota</taxon>
        <taxon>Pezizomycotina</taxon>
        <taxon>Eurotiomycetes</taxon>
        <taxon>Eurotiomycetidae</taxon>
        <taxon>Onygenales</taxon>
        <taxon>Onygenaceae</taxon>
        <taxon>Coccidioides</taxon>
    </lineage>
</organism>
<evidence type="ECO:0000313" key="1">
    <source>
        <dbReference type="EMBL" id="KMP05350.1"/>
    </source>
</evidence>
<gene>
    <name evidence="1" type="ORF">CIRG_05031</name>
</gene>
<sequence>MCVAYFKNPGSLDHVTGFLQLRSSTGILVLSQATSAPSVSYLHREQKIPPRSNAAARPHLAQERSVVSASHSKYGVLLVMRQTLFSKSDWFRPGKMQILGQFPGAGVSHDPWVWDVISARFLCSGSQ</sequence>
<dbReference type="AlphaFoldDB" id="A0A0J6YC78"/>
<evidence type="ECO:0000313" key="2">
    <source>
        <dbReference type="Proteomes" id="UP000054565"/>
    </source>
</evidence>
<name>A0A0J6YC78_COCIT</name>
<accession>A0A0J6YC78</accession>
<dbReference type="Proteomes" id="UP000054565">
    <property type="component" value="Unassembled WGS sequence"/>
</dbReference>
<proteinExistence type="predicted"/>
<protein>
    <submittedName>
        <fullName evidence="1">Uncharacterized protein</fullName>
    </submittedName>
</protein>
<reference evidence="2" key="1">
    <citation type="journal article" date="2010" name="Genome Res.">
        <title>Population genomic sequencing of Coccidioides fungi reveals recent hybridization and transposon control.</title>
        <authorList>
            <person name="Neafsey D.E."/>
            <person name="Barker B.M."/>
            <person name="Sharpton T.J."/>
            <person name="Stajich J.E."/>
            <person name="Park D.J."/>
            <person name="Whiston E."/>
            <person name="Hung C.-Y."/>
            <person name="McMahan C."/>
            <person name="White J."/>
            <person name="Sykes S."/>
            <person name="Heiman D."/>
            <person name="Young S."/>
            <person name="Zeng Q."/>
            <person name="Abouelleil A."/>
            <person name="Aftuck L."/>
            <person name="Bessette D."/>
            <person name="Brown A."/>
            <person name="FitzGerald M."/>
            <person name="Lui A."/>
            <person name="Macdonald J.P."/>
            <person name="Priest M."/>
            <person name="Orbach M.J."/>
            <person name="Galgiani J.N."/>
            <person name="Kirkland T.N."/>
            <person name="Cole G.T."/>
            <person name="Birren B.W."/>
            <person name="Henn M.R."/>
            <person name="Taylor J.W."/>
            <person name="Rounsley S.D."/>
        </authorList>
    </citation>
    <scope>NUCLEOTIDE SEQUENCE [LARGE SCALE GENOMIC DNA]</scope>
    <source>
        <strain evidence="2">RMSCC 2394</strain>
    </source>
</reference>
<dbReference type="EMBL" id="DS028095">
    <property type="protein sequence ID" value="KMP05350.1"/>
    <property type="molecule type" value="Genomic_DNA"/>
</dbReference>